<dbReference type="GO" id="GO:0046872">
    <property type="term" value="F:metal ion binding"/>
    <property type="evidence" value="ECO:0007669"/>
    <property type="project" value="UniProtKB-KW"/>
</dbReference>
<sequence>MTAVGCSTSNMDVSVGTATSPEKLQQNVDTVDIENDTSSSDFNAIDEAESTDNSSENEAVEQLKYKKHMAKNVAPCLMPLQQLNRLNGHRTVPSYSRSCPRRANSNATTVSASSMQELIWLPDKKTVQAPLLICFRARYDHLISIKDCFEIEIEKPSDPVSQALTWSAYYNCNTLKYLVSCTPDGLVTFISEGFFFWGGSSI</sequence>
<organism evidence="5 6">
    <name type="scientific">Araneus ventricosus</name>
    <name type="common">Orbweaver spider</name>
    <name type="synonym">Epeira ventricosa</name>
    <dbReference type="NCBI Taxonomy" id="182803"/>
    <lineage>
        <taxon>Eukaryota</taxon>
        <taxon>Metazoa</taxon>
        <taxon>Ecdysozoa</taxon>
        <taxon>Arthropoda</taxon>
        <taxon>Chelicerata</taxon>
        <taxon>Arachnida</taxon>
        <taxon>Araneae</taxon>
        <taxon>Araneomorphae</taxon>
        <taxon>Entelegynae</taxon>
        <taxon>Araneoidea</taxon>
        <taxon>Araneidae</taxon>
        <taxon>Araneus</taxon>
    </lineage>
</organism>
<dbReference type="Pfam" id="PF13359">
    <property type="entry name" value="DDE_Tnp_4"/>
    <property type="match status" value="1"/>
</dbReference>
<dbReference type="EMBL" id="BGPR01001997">
    <property type="protein sequence ID" value="GBM65846.1"/>
    <property type="molecule type" value="Genomic_DNA"/>
</dbReference>
<evidence type="ECO:0000256" key="3">
    <source>
        <dbReference type="SAM" id="MobiDB-lite"/>
    </source>
</evidence>
<reference evidence="5 6" key="1">
    <citation type="journal article" date="2019" name="Sci. Rep.">
        <title>Orb-weaving spider Araneus ventricosus genome elucidates the spidroin gene catalogue.</title>
        <authorList>
            <person name="Kono N."/>
            <person name="Nakamura H."/>
            <person name="Ohtoshi R."/>
            <person name="Moran D.A.P."/>
            <person name="Shinohara A."/>
            <person name="Yoshida Y."/>
            <person name="Fujiwara M."/>
            <person name="Mori M."/>
            <person name="Tomita M."/>
            <person name="Arakawa K."/>
        </authorList>
    </citation>
    <scope>NUCLEOTIDE SEQUENCE [LARGE SCALE GENOMIC DNA]</scope>
</reference>
<evidence type="ECO:0000256" key="2">
    <source>
        <dbReference type="ARBA" id="ARBA00022723"/>
    </source>
</evidence>
<dbReference type="AlphaFoldDB" id="A0A4Y2HKF1"/>
<dbReference type="OrthoDB" id="7782839at2759"/>
<dbReference type="PANTHER" id="PTHR23080:SF144">
    <property type="entry name" value="SPINDLE AND KINETOCHORE ASSOCIATED COMPLEX SUBUNIT 3"/>
    <property type="match status" value="1"/>
</dbReference>
<gene>
    <name evidence="5" type="ORF">AVEN_12899_1</name>
</gene>
<dbReference type="Proteomes" id="UP000499080">
    <property type="component" value="Unassembled WGS sequence"/>
</dbReference>
<keyword evidence="2" id="KW-0479">Metal-binding</keyword>
<comment type="cofactor">
    <cofactor evidence="1">
        <name>a divalent metal cation</name>
        <dbReference type="ChEBI" id="CHEBI:60240"/>
    </cofactor>
</comment>
<feature type="region of interest" description="Disordered" evidence="3">
    <location>
        <begin position="1"/>
        <end position="27"/>
    </location>
</feature>
<accession>A0A4Y2HKF1</accession>
<dbReference type="PANTHER" id="PTHR23080">
    <property type="entry name" value="THAP DOMAIN PROTEIN"/>
    <property type="match status" value="1"/>
</dbReference>
<evidence type="ECO:0000313" key="6">
    <source>
        <dbReference type="Proteomes" id="UP000499080"/>
    </source>
</evidence>
<keyword evidence="6" id="KW-1185">Reference proteome</keyword>
<proteinExistence type="predicted"/>
<evidence type="ECO:0000259" key="4">
    <source>
        <dbReference type="Pfam" id="PF13359"/>
    </source>
</evidence>
<protein>
    <recommendedName>
        <fullName evidence="4">DDE Tnp4 domain-containing protein</fullName>
    </recommendedName>
</protein>
<feature type="domain" description="DDE Tnp4" evidence="4">
    <location>
        <begin position="147"/>
        <end position="194"/>
    </location>
</feature>
<evidence type="ECO:0000256" key="1">
    <source>
        <dbReference type="ARBA" id="ARBA00001968"/>
    </source>
</evidence>
<dbReference type="InterPro" id="IPR027806">
    <property type="entry name" value="HARBI1_dom"/>
</dbReference>
<evidence type="ECO:0000313" key="5">
    <source>
        <dbReference type="EMBL" id="GBM65846.1"/>
    </source>
</evidence>
<comment type="caution">
    <text evidence="5">The sequence shown here is derived from an EMBL/GenBank/DDBJ whole genome shotgun (WGS) entry which is preliminary data.</text>
</comment>
<name>A0A4Y2HKF1_ARAVE</name>